<sequence>MKKILDTVAGEMQEVLSQVDANQTEELAEKIQEANRIFIAGTGRSGLAGKMFAMRLMHSGYHVYVVGETITPSLESDDLLLLISGSGGTASLLNYAKKAREIAASVVLVTTNPQSAIGEYSSHVVRIPAATKKRLEAEPETIQPLGSQFDQSAHLVLDSIVVYLLQTYPGDRNAESLNQKHTNLE</sequence>
<dbReference type="EMBL" id="CP101914">
    <property type="protein sequence ID" value="UUI02281.1"/>
    <property type="molecule type" value="Genomic_DNA"/>
</dbReference>
<dbReference type="PANTHER" id="PTHR43443">
    <property type="entry name" value="3-HEXULOSE-6-PHOSPHATE ISOMERASE"/>
    <property type="match status" value="1"/>
</dbReference>
<feature type="domain" description="SIS" evidence="2">
    <location>
        <begin position="27"/>
        <end position="175"/>
    </location>
</feature>
<dbReference type="CDD" id="cd05005">
    <property type="entry name" value="SIS_PHI"/>
    <property type="match status" value="1"/>
</dbReference>
<reference evidence="3" key="1">
    <citation type="submission" date="2022-07" db="EMBL/GenBank/DDBJ databases">
        <title>FELIX.</title>
        <authorList>
            <person name="Wan K.H."/>
            <person name="Park S."/>
            <person name="Lawrence Q."/>
            <person name="Eichenberger J.P."/>
            <person name="Booth B.W."/>
            <person name="Piaggio A.J."/>
            <person name="Chandler J.C."/>
            <person name="Franklin A.B."/>
            <person name="Celniker S.E."/>
        </authorList>
    </citation>
    <scope>NUCLEOTIDE SEQUENCE</scope>
    <source>
        <strain evidence="3">QA-1986 374</strain>
    </source>
</reference>
<evidence type="ECO:0000313" key="4">
    <source>
        <dbReference type="Proteomes" id="UP001059773"/>
    </source>
</evidence>
<dbReference type="SUPFAM" id="SSF53697">
    <property type="entry name" value="SIS domain"/>
    <property type="match status" value="1"/>
</dbReference>
<dbReference type="PANTHER" id="PTHR43443:SF1">
    <property type="entry name" value="3-HEXULOSE-6-PHOSPHATE ISOMERASE"/>
    <property type="match status" value="1"/>
</dbReference>
<name>A0ABY5JQA3_9BACI</name>
<dbReference type="Pfam" id="PF01380">
    <property type="entry name" value="SIS"/>
    <property type="match status" value="1"/>
</dbReference>
<accession>A0ABY5JQA3</accession>
<organism evidence="3 4">
    <name type="scientific">Oceanobacillus jeddahense</name>
    <dbReference type="NCBI Taxonomy" id="1462527"/>
    <lineage>
        <taxon>Bacteria</taxon>
        <taxon>Bacillati</taxon>
        <taxon>Bacillota</taxon>
        <taxon>Bacilli</taxon>
        <taxon>Bacillales</taxon>
        <taxon>Bacillaceae</taxon>
        <taxon>Oceanobacillus</taxon>
    </lineage>
</organism>
<dbReference type="RefSeq" id="WP_256707525.1">
    <property type="nucleotide sequence ID" value="NZ_CP101914.1"/>
</dbReference>
<dbReference type="NCBIfam" id="TIGR03127">
    <property type="entry name" value="RuMP_HxlB"/>
    <property type="match status" value="1"/>
</dbReference>
<evidence type="ECO:0000256" key="1">
    <source>
        <dbReference type="ARBA" id="ARBA00009235"/>
    </source>
</evidence>
<keyword evidence="4" id="KW-1185">Reference proteome</keyword>
<dbReference type="InterPro" id="IPR001347">
    <property type="entry name" value="SIS_dom"/>
</dbReference>
<dbReference type="InterPro" id="IPR017552">
    <property type="entry name" value="PHI/rmpB"/>
</dbReference>
<evidence type="ECO:0000313" key="3">
    <source>
        <dbReference type="EMBL" id="UUI02281.1"/>
    </source>
</evidence>
<proteinExistence type="inferred from homology"/>
<dbReference type="PROSITE" id="PS51464">
    <property type="entry name" value="SIS"/>
    <property type="match status" value="1"/>
</dbReference>
<comment type="similarity">
    <text evidence="1">Belongs to the SIS family. PHI subfamily.</text>
</comment>
<dbReference type="InterPro" id="IPR046348">
    <property type="entry name" value="SIS_dom_sf"/>
</dbReference>
<gene>
    <name evidence="3" type="primary">hxlB</name>
    <name evidence="3" type="ORF">NP439_19920</name>
</gene>
<dbReference type="Proteomes" id="UP001059773">
    <property type="component" value="Chromosome"/>
</dbReference>
<dbReference type="Gene3D" id="3.40.50.10490">
    <property type="entry name" value="Glucose-6-phosphate isomerase like protein, domain 1"/>
    <property type="match status" value="1"/>
</dbReference>
<protein>
    <submittedName>
        <fullName evidence="3">6-phospho-3-hexuloisomerase</fullName>
    </submittedName>
</protein>
<evidence type="ECO:0000259" key="2">
    <source>
        <dbReference type="PROSITE" id="PS51464"/>
    </source>
</evidence>